<keyword evidence="1" id="KW-1133">Transmembrane helix</keyword>
<dbReference type="EMBL" id="JBHUPE010000004">
    <property type="protein sequence ID" value="MFD2903782.1"/>
    <property type="molecule type" value="Genomic_DNA"/>
</dbReference>
<evidence type="ECO:0000256" key="1">
    <source>
        <dbReference type="SAM" id="Phobius"/>
    </source>
</evidence>
<name>A0ABW5YW93_9SPHI</name>
<proteinExistence type="predicted"/>
<evidence type="ECO:0000313" key="2">
    <source>
        <dbReference type="EMBL" id="MFD2903782.1"/>
    </source>
</evidence>
<feature type="transmembrane region" description="Helical" evidence="1">
    <location>
        <begin position="97"/>
        <end position="116"/>
    </location>
</feature>
<feature type="transmembrane region" description="Helical" evidence="1">
    <location>
        <begin position="35"/>
        <end position="54"/>
    </location>
</feature>
<reference evidence="3" key="1">
    <citation type="journal article" date="2019" name="Int. J. Syst. Evol. Microbiol.">
        <title>The Global Catalogue of Microorganisms (GCM) 10K type strain sequencing project: providing services to taxonomists for standard genome sequencing and annotation.</title>
        <authorList>
            <consortium name="The Broad Institute Genomics Platform"/>
            <consortium name="The Broad Institute Genome Sequencing Center for Infectious Disease"/>
            <person name="Wu L."/>
            <person name="Ma J."/>
        </authorList>
    </citation>
    <scope>NUCLEOTIDE SEQUENCE [LARGE SCALE GENOMIC DNA]</scope>
    <source>
        <strain evidence="3">KCTC 22209</strain>
    </source>
</reference>
<gene>
    <name evidence="2" type="ORF">ACFS6I_07605</name>
</gene>
<feature type="transmembrane region" description="Helical" evidence="1">
    <location>
        <begin position="61"/>
        <end position="77"/>
    </location>
</feature>
<accession>A0ABW5YW93</accession>
<dbReference type="Proteomes" id="UP001597509">
    <property type="component" value="Unassembled WGS sequence"/>
</dbReference>
<keyword evidence="1" id="KW-0472">Membrane</keyword>
<comment type="caution">
    <text evidence="2">The sequence shown here is derived from an EMBL/GenBank/DDBJ whole genome shotgun (WGS) entry which is preliminary data.</text>
</comment>
<keyword evidence="3" id="KW-1185">Reference proteome</keyword>
<dbReference type="RefSeq" id="WP_380919327.1">
    <property type="nucleotide sequence ID" value="NZ_JBHUPE010000004.1"/>
</dbReference>
<evidence type="ECO:0000313" key="3">
    <source>
        <dbReference type="Proteomes" id="UP001597509"/>
    </source>
</evidence>
<protein>
    <submittedName>
        <fullName evidence="2">Uncharacterized protein</fullName>
    </submittedName>
</protein>
<sequence length="135" mass="15715">MQEKITIQYLIGVGLALLTIPLVEGALAVLPNIGWHFLTVMYITVFTLQITFYYLTTNFKFGWTILSFILNFILWTFEQVIIEKTFHDSIIYNGENWKLGVYILGGLLWVTNKILIDKLFDLNKSIHKQSRINLL</sequence>
<organism evidence="2 3">
    <name type="scientific">Sphingobacterium anhuiense</name>
    <dbReference type="NCBI Taxonomy" id="493780"/>
    <lineage>
        <taxon>Bacteria</taxon>
        <taxon>Pseudomonadati</taxon>
        <taxon>Bacteroidota</taxon>
        <taxon>Sphingobacteriia</taxon>
        <taxon>Sphingobacteriales</taxon>
        <taxon>Sphingobacteriaceae</taxon>
        <taxon>Sphingobacterium</taxon>
    </lineage>
</organism>
<keyword evidence="1" id="KW-0812">Transmembrane</keyword>